<feature type="region of interest" description="Disordered" evidence="1">
    <location>
        <begin position="1"/>
        <end position="38"/>
    </location>
</feature>
<dbReference type="Gene3D" id="3.30.420.10">
    <property type="entry name" value="Ribonuclease H-like superfamily/Ribonuclease H"/>
    <property type="match status" value="1"/>
</dbReference>
<gene>
    <name evidence="2" type="ORF">CR513_04008</name>
</gene>
<dbReference type="Proteomes" id="UP000257109">
    <property type="component" value="Unassembled WGS sequence"/>
</dbReference>
<feature type="compositionally biased region" description="Low complexity" evidence="1">
    <location>
        <begin position="10"/>
        <end position="22"/>
    </location>
</feature>
<name>A0A371I8I9_MUCPR</name>
<keyword evidence="3" id="KW-1185">Reference proteome</keyword>
<evidence type="ECO:0000313" key="3">
    <source>
        <dbReference type="Proteomes" id="UP000257109"/>
    </source>
</evidence>
<evidence type="ECO:0000313" key="2">
    <source>
        <dbReference type="EMBL" id="RDY11351.1"/>
    </source>
</evidence>
<feature type="non-terminal residue" evidence="2">
    <location>
        <position position="1"/>
    </location>
</feature>
<organism evidence="2 3">
    <name type="scientific">Mucuna pruriens</name>
    <name type="common">Velvet bean</name>
    <name type="synonym">Dolichos pruriens</name>
    <dbReference type="NCBI Taxonomy" id="157652"/>
    <lineage>
        <taxon>Eukaryota</taxon>
        <taxon>Viridiplantae</taxon>
        <taxon>Streptophyta</taxon>
        <taxon>Embryophyta</taxon>
        <taxon>Tracheophyta</taxon>
        <taxon>Spermatophyta</taxon>
        <taxon>Magnoliopsida</taxon>
        <taxon>eudicotyledons</taxon>
        <taxon>Gunneridae</taxon>
        <taxon>Pentapetalae</taxon>
        <taxon>rosids</taxon>
        <taxon>fabids</taxon>
        <taxon>Fabales</taxon>
        <taxon>Fabaceae</taxon>
        <taxon>Papilionoideae</taxon>
        <taxon>50 kb inversion clade</taxon>
        <taxon>NPAAA clade</taxon>
        <taxon>indigoferoid/millettioid clade</taxon>
        <taxon>Phaseoleae</taxon>
        <taxon>Mucuna</taxon>
    </lineage>
</organism>
<dbReference type="AlphaFoldDB" id="A0A371I8I9"/>
<evidence type="ECO:0000256" key="1">
    <source>
        <dbReference type="SAM" id="MobiDB-lite"/>
    </source>
</evidence>
<protein>
    <recommendedName>
        <fullName evidence="4">RNase H type-1 domain-containing protein</fullName>
    </recommendedName>
</protein>
<dbReference type="InterPro" id="IPR012337">
    <property type="entry name" value="RNaseH-like_sf"/>
</dbReference>
<proteinExistence type="predicted"/>
<dbReference type="SUPFAM" id="SSF53098">
    <property type="entry name" value="Ribonuclease H-like"/>
    <property type="match status" value="1"/>
</dbReference>
<dbReference type="PANTHER" id="PTHR48475">
    <property type="entry name" value="RIBONUCLEASE H"/>
    <property type="match status" value="1"/>
</dbReference>
<evidence type="ECO:0008006" key="4">
    <source>
        <dbReference type="Google" id="ProtNLM"/>
    </source>
</evidence>
<accession>A0A371I8I9</accession>
<dbReference type="EMBL" id="QJKJ01000659">
    <property type="protein sequence ID" value="RDY11351.1"/>
    <property type="molecule type" value="Genomic_DNA"/>
</dbReference>
<comment type="caution">
    <text evidence="2">The sequence shown here is derived from an EMBL/GenBank/DDBJ whole genome shotgun (WGS) entry which is preliminary data.</text>
</comment>
<dbReference type="InterPro" id="IPR036397">
    <property type="entry name" value="RNaseH_sf"/>
</dbReference>
<dbReference type="PANTHER" id="PTHR48475:SF1">
    <property type="entry name" value="RNASE H TYPE-1 DOMAIN-CONTAINING PROTEIN"/>
    <property type="match status" value="1"/>
</dbReference>
<reference evidence="2" key="1">
    <citation type="submission" date="2018-05" db="EMBL/GenBank/DDBJ databases">
        <title>Draft genome of Mucuna pruriens seed.</title>
        <authorList>
            <person name="Nnadi N.E."/>
            <person name="Vos R."/>
            <person name="Hasami M.H."/>
            <person name="Devisetty U.K."/>
            <person name="Aguiy J.C."/>
        </authorList>
    </citation>
    <scope>NUCLEOTIDE SEQUENCE [LARGE SCALE GENOMIC DNA]</scope>
    <source>
        <strain evidence="2">JCA_2017</strain>
    </source>
</reference>
<sequence>MRSSRKPLKRSSSTLKCHLSSSQQYQGRPNPLPDNARRINGLCFGTTRHLRKERTDHILSQQEIHRLRIKIPNAEANLLCSSLGSKKVETVHASPYYVAHSQDRPPQVHLRKTSTDKMNNMLANGPIMLVEETGFEFESDRWKLWFDGASNLLGNRIGAVLASPSSQCFSFSARLGFDCTDNMAEYEACAMGIAMALEH</sequence>
<dbReference type="GO" id="GO:0003676">
    <property type="term" value="F:nucleic acid binding"/>
    <property type="evidence" value="ECO:0007669"/>
    <property type="project" value="InterPro"/>
</dbReference>